<protein>
    <recommendedName>
        <fullName evidence="7">Rhodopsin domain-containing protein</fullName>
    </recommendedName>
</protein>
<dbReference type="EMBL" id="MDYL01000001">
    <property type="protein sequence ID" value="OQD78596.1"/>
    <property type="molecule type" value="Genomic_DNA"/>
</dbReference>
<dbReference type="InterPro" id="IPR052337">
    <property type="entry name" value="SAT4-like"/>
</dbReference>
<keyword evidence="3 6" id="KW-1133">Transmembrane helix</keyword>
<organism evidence="8 9">
    <name type="scientific">Penicillium decumbens</name>
    <dbReference type="NCBI Taxonomy" id="69771"/>
    <lineage>
        <taxon>Eukaryota</taxon>
        <taxon>Fungi</taxon>
        <taxon>Dikarya</taxon>
        <taxon>Ascomycota</taxon>
        <taxon>Pezizomycotina</taxon>
        <taxon>Eurotiomycetes</taxon>
        <taxon>Eurotiomycetidae</taxon>
        <taxon>Eurotiales</taxon>
        <taxon>Aspergillaceae</taxon>
        <taxon>Penicillium</taxon>
    </lineage>
</organism>
<evidence type="ECO:0000256" key="2">
    <source>
        <dbReference type="ARBA" id="ARBA00022692"/>
    </source>
</evidence>
<feature type="transmembrane region" description="Helical" evidence="6">
    <location>
        <begin position="247"/>
        <end position="270"/>
    </location>
</feature>
<evidence type="ECO:0000256" key="5">
    <source>
        <dbReference type="ARBA" id="ARBA00038359"/>
    </source>
</evidence>
<sequence>MARNSSDNGNTLVGVSIALSVLQIGLVAARFYTRRLQRERYGWDDWVMLIALAGSLAKAVIYIVMVKVGGLGYHLPDPHHPAQIPILIKKGFWVVELLDFPLTIAPAKISLLFFYVRIFCTPKFRVFAYLVGSLVLGIGIAMLFQTIFHCSPIDYSWNKTSTHGTCIDQMLVYRIISPINVLTGILILVMPMPLVWGLHAPKGQKLALTGVFMLGGLGAVVSVRWVVLYFEHSKSEQYVIWFSVKLSILAVTEGAILIITPCLVSIWPLLTRML</sequence>
<proteinExistence type="inferred from homology"/>
<feature type="transmembrane region" description="Helical" evidence="6">
    <location>
        <begin position="45"/>
        <end position="65"/>
    </location>
</feature>
<keyword evidence="4 6" id="KW-0472">Membrane</keyword>
<comment type="similarity">
    <text evidence="5">Belongs to the SAT4 family.</text>
</comment>
<feature type="transmembrane region" description="Helical" evidence="6">
    <location>
        <begin position="206"/>
        <end position="227"/>
    </location>
</feature>
<evidence type="ECO:0000256" key="6">
    <source>
        <dbReference type="SAM" id="Phobius"/>
    </source>
</evidence>
<gene>
    <name evidence="8" type="ORF">PENDEC_c001G03674</name>
</gene>
<dbReference type="AlphaFoldDB" id="A0A1V6PPY2"/>
<feature type="transmembrane region" description="Helical" evidence="6">
    <location>
        <begin position="100"/>
        <end position="119"/>
    </location>
</feature>
<dbReference type="PANTHER" id="PTHR33048">
    <property type="entry name" value="PTH11-LIKE INTEGRAL MEMBRANE PROTEIN (AFU_ORTHOLOGUE AFUA_5G11245)"/>
    <property type="match status" value="1"/>
</dbReference>
<feature type="transmembrane region" description="Helical" evidence="6">
    <location>
        <begin position="179"/>
        <end position="199"/>
    </location>
</feature>
<dbReference type="OMA" id="PIAYTWD"/>
<comment type="caution">
    <text evidence="8">The sequence shown here is derived from an EMBL/GenBank/DDBJ whole genome shotgun (WGS) entry which is preliminary data.</text>
</comment>
<accession>A0A1V6PPY2</accession>
<keyword evidence="9" id="KW-1185">Reference proteome</keyword>
<evidence type="ECO:0000313" key="8">
    <source>
        <dbReference type="EMBL" id="OQD78596.1"/>
    </source>
</evidence>
<feature type="transmembrane region" description="Helical" evidence="6">
    <location>
        <begin position="12"/>
        <end position="33"/>
    </location>
</feature>
<evidence type="ECO:0000256" key="3">
    <source>
        <dbReference type="ARBA" id="ARBA00022989"/>
    </source>
</evidence>
<dbReference type="InterPro" id="IPR049326">
    <property type="entry name" value="Rhodopsin_dom_fungi"/>
</dbReference>
<evidence type="ECO:0000259" key="7">
    <source>
        <dbReference type="Pfam" id="PF20684"/>
    </source>
</evidence>
<dbReference type="STRING" id="69771.A0A1V6PPY2"/>
<dbReference type="OrthoDB" id="5417844at2759"/>
<evidence type="ECO:0000256" key="4">
    <source>
        <dbReference type="ARBA" id="ARBA00023136"/>
    </source>
</evidence>
<name>A0A1V6PPY2_PENDC</name>
<keyword evidence="2 6" id="KW-0812">Transmembrane</keyword>
<dbReference type="Pfam" id="PF20684">
    <property type="entry name" value="Fung_rhodopsin"/>
    <property type="match status" value="1"/>
</dbReference>
<feature type="transmembrane region" description="Helical" evidence="6">
    <location>
        <begin position="126"/>
        <end position="148"/>
    </location>
</feature>
<evidence type="ECO:0000313" key="9">
    <source>
        <dbReference type="Proteomes" id="UP000191522"/>
    </source>
</evidence>
<comment type="subcellular location">
    <subcellularLocation>
        <location evidence="1">Membrane</location>
        <topology evidence="1">Multi-pass membrane protein</topology>
    </subcellularLocation>
</comment>
<dbReference type="Proteomes" id="UP000191522">
    <property type="component" value="Unassembled WGS sequence"/>
</dbReference>
<dbReference type="GO" id="GO:0016020">
    <property type="term" value="C:membrane"/>
    <property type="evidence" value="ECO:0007669"/>
    <property type="project" value="UniProtKB-SubCell"/>
</dbReference>
<reference evidence="9" key="1">
    <citation type="journal article" date="2017" name="Nat. Microbiol.">
        <title>Global analysis of biosynthetic gene clusters reveals vast potential of secondary metabolite production in Penicillium species.</title>
        <authorList>
            <person name="Nielsen J.C."/>
            <person name="Grijseels S."/>
            <person name="Prigent S."/>
            <person name="Ji B."/>
            <person name="Dainat J."/>
            <person name="Nielsen K.F."/>
            <person name="Frisvad J.C."/>
            <person name="Workman M."/>
            <person name="Nielsen J."/>
        </authorList>
    </citation>
    <scope>NUCLEOTIDE SEQUENCE [LARGE SCALE GENOMIC DNA]</scope>
    <source>
        <strain evidence="9">IBT 11843</strain>
    </source>
</reference>
<evidence type="ECO:0000256" key="1">
    <source>
        <dbReference type="ARBA" id="ARBA00004141"/>
    </source>
</evidence>
<feature type="domain" description="Rhodopsin" evidence="7">
    <location>
        <begin position="29"/>
        <end position="272"/>
    </location>
</feature>
<dbReference type="PANTHER" id="PTHR33048:SF47">
    <property type="entry name" value="INTEGRAL MEMBRANE PROTEIN-RELATED"/>
    <property type="match status" value="1"/>
</dbReference>